<dbReference type="AlphaFoldDB" id="A0A8G1A138"/>
<reference evidence="1" key="2">
    <citation type="submission" date="2019-03" db="EMBL/GenBank/DDBJ databases">
        <authorList>
            <person name="Chen S.-C."/>
            <person name="Wu S.-Y."/>
            <person name="Lai M.-C."/>
        </authorList>
    </citation>
    <scope>NUCLEOTIDE SEQUENCE</scope>
    <source>
        <strain evidence="1">ML15</strain>
    </source>
</reference>
<gene>
    <name evidence="1" type="ORF">E2N92_06325</name>
</gene>
<keyword evidence="2" id="KW-1185">Reference proteome</keyword>
<sequence>MHHFEDKTVFQLYLSVKNDIEPMVNDIQRDAVDLLGIMAQKGNAEAFEALSDLANAPMIHPILREQIRQAAGIAPTVKN</sequence>
<dbReference type="KEGG" id="mfk:E2N92_06325"/>
<accession>A0A8G1A138</accession>
<organism evidence="1 2">
    <name type="scientific">Methanofollis formosanus</name>
    <dbReference type="NCBI Taxonomy" id="299308"/>
    <lineage>
        <taxon>Archaea</taxon>
        <taxon>Methanobacteriati</taxon>
        <taxon>Methanobacteriota</taxon>
        <taxon>Stenosarchaea group</taxon>
        <taxon>Methanomicrobia</taxon>
        <taxon>Methanomicrobiales</taxon>
        <taxon>Methanomicrobiaceae</taxon>
        <taxon>Methanofollis</taxon>
    </lineage>
</organism>
<dbReference type="Proteomes" id="UP000826709">
    <property type="component" value="Chromosome"/>
</dbReference>
<reference evidence="1" key="1">
    <citation type="journal article" date="2005" name="Int. J. Syst. Evol. Microbiol.">
        <title>Methanofollis formosanus sp. nov., isolated from a fish pond.</title>
        <authorList>
            <person name="Wu S.Y."/>
            <person name="Chen S.C."/>
            <person name="Lai M.C."/>
        </authorList>
    </citation>
    <scope>NUCLEOTIDE SEQUENCE</scope>
    <source>
        <strain evidence="1">ML15</strain>
    </source>
</reference>
<dbReference type="OrthoDB" id="109260at2157"/>
<protein>
    <submittedName>
        <fullName evidence="1">Uncharacterized protein</fullName>
    </submittedName>
</protein>
<dbReference type="EMBL" id="CP037968">
    <property type="protein sequence ID" value="QYZ79071.1"/>
    <property type="molecule type" value="Genomic_DNA"/>
</dbReference>
<name>A0A8G1A138_9EURY</name>
<proteinExistence type="predicted"/>
<evidence type="ECO:0000313" key="1">
    <source>
        <dbReference type="EMBL" id="QYZ79071.1"/>
    </source>
</evidence>
<evidence type="ECO:0000313" key="2">
    <source>
        <dbReference type="Proteomes" id="UP000826709"/>
    </source>
</evidence>
<dbReference type="RefSeq" id="WP_220682842.1">
    <property type="nucleotide sequence ID" value="NZ_CP037968.1"/>
</dbReference>